<reference evidence="2 3" key="1">
    <citation type="submission" date="2024-10" db="EMBL/GenBank/DDBJ databases">
        <title>The Natural Products Discovery Center: Release of the First 8490 Sequenced Strains for Exploring Actinobacteria Biosynthetic Diversity.</title>
        <authorList>
            <person name="Kalkreuter E."/>
            <person name="Kautsar S.A."/>
            <person name="Yang D."/>
            <person name="Bader C.D."/>
            <person name="Teijaro C.N."/>
            <person name="Fluegel L."/>
            <person name="Davis C.M."/>
            <person name="Simpson J.R."/>
            <person name="Lauterbach L."/>
            <person name="Steele A.D."/>
            <person name="Gui C."/>
            <person name="Meng S."/>
            <person name="Li G."/>
            <person name="Viehrig K."/>
            <person name="Ye F."/>
            <person name="Su P."/>
            <person name="Kiefer A.F."/>
            <person name="Nichols A."/>
            <person name="Cepeda A.J."/>
            <person name="Yan W."/>
            <person name="Fan B."/>
            <person name="Jiang Y."/>
            <person name="Adhikari A."/>
            <person name="Zheng C.-J."/>
            <person name="Schuster L."/>
            <person name="Cowan T.M."/>
            <person name="Smanski M.J."/>
            <person name="Chevrette M.G."/>
            <person name="De Carvalho L.P.S."/>
            <person name="Shen B."/>
        </authorList>
    </citation>
    <scope>NUCLEOTIDE SEQUENCE [LARGE SCALE GENOMIC DNA]</scope>
    <source>
        <strain evidence="2 3">NPDC006488</strain>
    </source>
</reference>
<evidence type="ECO:0008006" key="4">
    <source>
        <dbReference type="Google" id="ProtNLM"/>
    </source>
</evidence>
<accession>A0ABW6M421</accession>
<dbReference type="EMBL" id="JBIAHM010000005">
    <property type="protein sequence ID" value="MFE9600098.1"/>
    <property type="molecule type" value="Genomic_DNA"/>
</dbReference>
<dbReference type="Gene3D" id="1.10.443.10">
    <property type="entry name" value="Intergrase catalytic core"/>
    <property type="match status" value="1"/>
</dbReference>
<evidence type="ECO:0000256" key="1">
    <source>
        <dbReference type="ARBA" id="ARBA00023172"/>
    </source>
</evidence>
<gene>
    <name evidence="2" type="ORF">ACFYNQ_16195</name>
</gene>
<dbReference type="InterPro" id="IPR013762">
    <property type="entry name" value="Integrase-like_cat_sf"/>
</dbReference>
<keyword evidence="3" id="KW-1185">Reference proteome</keyword>
<evidence type="ECO:0000313" key="3">
    <source>
        <dbReference type="Proteomes" id="UP001601303"/>
    </source>
</evidence>
<dbReference type="RefSeq" id="WP_388106418.1">
    <property type="nucleotide sequence ID" value="NZ_JBIAHM010000005.1"/>
</dbReference>
<dbReference type="InterPro" id="IPR011010">
    <property type="entry name" value="DNA_brk_join_enz"/>
</dbReference>
<dbReference type="Proteomes" id="UP001601303">
    <property type="component" value="Unassembled WGS sequence"/>
</dbReference>
<protein>
    <recommendedName>
        <fullName evidence="4">Integrase</fullName>
    </recommendedName>
</protein>
<sequence length="98" mass="10633">MQLEAGESIVSLSVWLGHASPKITLDRYARFMPGAGRRGLAAMDSRPGQDQPQIAPEKSLLTGWIKQLTPNPQVKELIASGTTMNVKYKETARGGGLR</sequence>
<proteinExistence type="predicted"/>
<evidence type="ECO:0000313" key="2">
    <source>
        <dbReference type="EMBL" id="MFE9600098.1"/>
    </source>
</evidence>
<name>A0ABW6M421_9ACTN</name>
<keyword evidence="1" id="KW-0233">DNA recombination</keyword>
<organism evidence="2 3">
    <name type="scientific">Streptomyces hokutonensis</name>
    <dbReference type="NCBI Taxonomy" id="1306990"/>
    <lineage>
        <taxon>Bacteria</taxon>
        <taxon>Bacillati</taxon>
        <taxon>Actinomycetota</taxon>
        <taxon>Actinomycetes</taxon>
        <taxon>Kitasatosporales</taxon>
        <taxon>Streptomycetaceae</taxon>
        <taxon>Streptomyces</taxon>
    </lineage>
</organism>
<comment type="caution">
    <text evidence="2">The sequence shown here is derived from an EMBL/GenBank/DDBJ whole genome shotgun (WGS) entry which is preliminary data.</text>
</comment>
<dbReference type="SUPFAM" id="SSF56349">
    <property type="entry name" value="DNA breaking-rejoining enzymes"/>
    <property type="match status" value="1"/>
</dbReference>